<comment type="caution">
    <text evidence="1">The sequence shown here is derived from an EMBL/GenBank/DDBJ whole genome shotgun (WGS) entry which is preliminary data.</text>
</comment>
<gene>
    <name evidence="1" type="ORF">CDAR_537181</name>
</gene>
<proteinExistence type="predicted"/>
<name>A0AAV4TXD5_9ARAC</name>
<reference evidence="1 2" key="1">
    <citation type="submission" date="2021-06" db="EMBL/GenBank/DDBJ databases">
        <title>Caerostris darwini draft genome.</title>
        <authorList>
            <person name="Kono N."/>
            <person name="Arakawa K."/>
        </authorList>
    </citation>
    <scope>NUCLEOTIDE SEQUENCE [LARGE SCALE GENOMIC DNA]</scope>
</reference>
<accession>A0AAV4TXD5</accession>
<evidence type="ECO:0000313" key="1">
    <source>
        <dbReference type="EMBL" id="GIY50824.1"/>
    </source>
</evidence>
<dbReference type="Proteomes" id="UP001054837">
    <property type="component" value="Unassembled WGS sequence"/>
</dbReference>
<sequence>MNTTSETSHEHVHIQRNLGDRVYMILYPVSKLQKGKSAKLIPHFDGHYLIPSQISSFSYEIPCLLDPQVPIGVYHFTALKYFHPTSTVSPIRAF</sequence>
<organism evidence="1 2">
    <name type="scientific">Caerostris darwini</name>
    <dbReference type="NCBI Taxonomy" id="1538125"/>
    <lineage>
        <taxon>Eukaryota</taxon>
        <taxon>Metazoa</taxon>
        <taxon>Ecdysozoa</taxon>
        <taxon>Arthropoda</taxon>
        <taxon>Chelicerata</taxon>
        <taxon>Arachnida</taxon>
        <taxon>Araneae</taxon>
        <taxon>Araneomorphae</taxon>
        <taxon>Entelegynae</taxon>
        <taxon>Araneoidea</taxon>
        <taxon>Araneidae</taxon>
        <taxon>Caerostris</taxon>
    </lineage>
</organism>
<dbReference type="AlphaFoldDB" id="A0AAV4TXD5"/>
<protein>
    <submittedName>
        <fullName evidence="1">Uncharacterized protein</fullName>
    </submittedName>
</protein>
<keyword evidence="2" id="KW-1185">Reference proteome</keyword>
<dbReference type="EMBL" id="BPLQ01010450">
    <property type="protein sequence ID" value="GIY50824.1"/>
    <property type="molecule type" value="Genomic_DNA"/>
</dbReference>
<evidence type="ECO:0000313" key="2">
    <source>
        <dbReference type="Proteomes" id="UP001054837"/>
    </source>
</evidence>